<accession>A0A699HTH0</accession>
<proteinExistence type="predicted"/>
<dbReference type="InterPro" id="IPR040256">
    <property type="entry name" value="At4g02000-like"/>
</dbReference>
<reference evidence="1" key="1">
    <citation type="journal article" date="2019" name="Sci. Rep.">
        <title>Draft genome of Tanacetum cinerariifolium, the natural source of mosquito coil.</title>
        <authorList>
            <person name="Yamashiro T."/>
            <person name="Shiraishi A."/>
            <person name="Satake H."/>
            <person name="Nakayama K."/>
        </authorList>
    </citation>
    <scope>NUCLEOTIDE SEQUENCE</scope>
</reference>
<dbReference type="EMBL" id="BKCJ010195483">
    <property type="protein sequence ID" value="GEY63413.1"/>
    <property type="molecule type" value="Genomic_DNA"/>
</dbReference>
<gene>
    <name evidence="1" type="ORF">Tci_435387</name>
</gene>
<sequence length="214" mass="23310">MGGELDVVNSLDSVVVTNSAGGEFSVHGNESGKLNSSHIGNIPSPMSFANLVKSDSRRKTMNFRLMFTAVGNGVDDGLIAIATKLGNPLMLDSYMDAMCTDSRGRDSFARAMVELKSYIMLRDTIVVVVPKFSGEGFILSTIRVEYARASPRCYGCKVFGHVLGECPKKIASDILKNSKMSRQPTCGPPIGLKPKSTFVYRLIFTKNQQRLMGI</sequence>
<dbReference type="PANTHER" id="PTHR31286">
    <property type="entry name" value="GLYCINE-RICH CELL WALL STRUCTURAL PROTEIN 1.8-LIKE"/>
    <property type="match status" value="1"/>
</dbReference>
<organism evidence="1">
    <name type="scientific">Tanacetum cinerariifolium</name>
    <name type="common">Dalmatian daisy</name>
    <name type="synonym">Chrysanthemum cinerariifolium</name>
    <dbReference type="NCBI Taxonomy" id="118510"/>
    <lineage>
        <taxon>Eukaryota</taxon>
        <taxon>Viridiplantae</taxon>
        <taxon>Streptophyta</taxon>
        <taxon>Embryophyta</taxon>
        <taxon>Tracheophyta</taxon>
        <taxon>Spermatophyta</taxon>
        <taxon>Magnoliopsida</taxon>
        <taxon>eudicotyledons</taxon>
        <taxon>Gunneridae</taxon>
        <taxon>Pentapetalae</taxon>
        <taxon>asterids</taxon>
        <taxon>campanulids</taxon>
        <taxon>Asterales</taxon>
        <taxon>Asteraceae</taxon>
        <taxon>Asteroideae</taxon>
        <taxon>Anthemideae</taxon>
        <taxon>Anthemidinae</taxon>
        <taxon>Tanacetum</taxon>
    </lineage>
</organism>
<protein>
    <recommendedName>
        <fullName evidence="2">CCHC-type domain-containing protein</fullName>
    </recommendedName>
</protein>
<comment type="caution">
    <text evidence="1">The sequence shown here is derived from an EMBL/GenBank/DDBJ whole genome shotgun (WGS) entry which is preliminary data.</text>
</comment>
<dbReference type="AlphaFoldDB" id="A0A699HTH0"/>
<evidence type="ECO:0000313" key="1">
    <source>
        <dbReference type="EMBL" id="GEY63413.1"/>
    </source>
</evidence>
<dbReference type="PANTHER" id="PTHR31286:SF99">
    <property type="entry name" value="DUF4283 DOMAIN-CONTAINING PROTEIN"/>
    <property type="match status" value="1"/>
</dbReference>
<name>A0A699HTH0_TANCI</name>
<evidence type="ECO:0008006" key="2">
    <source>
        <dbReference type="Google" id="ProtNLM"/>
    </source>
</evidence>